<reference evidence="2 3" key="1">
    <citation type="journal article" date="2016" name="Nat. Commun.">
        <title>Thousands of microbial genomes shed light on interconnected biogeochemical processes in an aquifer system.</title>
        <authorList>
            <person name="Anantharaman K."/>
            <person name="Brown C.T."/>
            <person name="Hug L.A."/>
            <person name="Sharon I."/>
            <person name="Castelle C.J."/>
            <person name="Probst A.J."/>
            <person name="Thomas B.C."/>
            <person name="Singh A."/>
            <person name="Wilkins M.J."/>
            <person name="Karaoz U."/>
            <person name="Brodie E.L."/>
            <person name="Williams K.H."/>
            <person name="Hubbard S.S."/>
            <person name="Banfield J.F."/>
        </authorList>
    </citation>
    <scope>NUCLEOTIDE SEQUENCE [LARGE SCALE GENOMIC DNA]</scope>
</reference>
<dbReference type="Gene3D" id="1.20.120.1220">
    <property type="match status" value="1"/>
</dbReference>
<gene>
    <name evidence="2" type="ORF">A3C24_04085</name>
</gene>
<protein>
    <recommendedName>
        <fullName evidence="4">Prepilin type IV endopeptidase peptidase domain-containing protein</fullName>
    </recommendedName>
</protein>
<feature type="transmembrane region" description="Helical" evidence="1">
    <location>
        <begin position="73"/>
        <end position="92"/>
    </location>
</feature>
<evidence type="ECO:0000313" key="2">
    <source>
        <dbReference type="EMBL" id="OGK22738.1"/>
    </source>
</evidence>
<comment type="caution">
    <text evidence="2">The sequence shown here is derived from an EMBL/GenBank/DDBJ whole genome shotgun (WGS) entry which is preliminary data.</text>
</comment>
<feature type="transmembrane region" description="Helical" evidence="1">
    <location>
        <begin position="214"/>
        <end position="233"/>
    </location>
</feature>
<keyword evidence="1" id="KW-0812">Transmembrane</keyword>
<dbReference type="Proteomes" id="UP000177159">
    <property type="component" value="Unassembled WGS sequence"/>
</dbReference>
<proteinExistence type="predicted"/>
<organism evidence="2 3">
    <name type="scientific">Candidatus Roizmanbacteria bacterium RIFCSPHIGHO2_02_FULL_37_24</name>
    <dbReference type="NCBI Taxonomy" id="1802037"/>
    <lineage>
        <taxon>Bacteria</taxon>
        <taxon>Candidatus Roizmaniibacteriota</taxon>
    </lineage>
</organism>
<evidence type="ECO:0000313" key="3">
    <source>
        <dbReference type="Proteomes" id="UP000177159"/>
    </source>
</evidence>
<sequence>MTFLADSLLIIIAAVLGLIIVFEDAREKKIKNKWIILGFKLGLFCYFALLVWSILGYMRVYSPESLNFYQFRYFFYVLANSCLSIVTAYLFWHYRIWPAGDAKLFSLFAFLIPLNYYSSGFLPYFPSSALLINIFIPAFTFTLAIALIESLRHIIGLIRRNELLFSVKKYFKDIKSGPDNPDNLYKTFAFFASSALFFIFLPIFRILVESSLSPMLGGGIFIFAVLYFLQNHFIESISNVLKKKIYLFASAALMIFCFVFSLVYFPDHFIFALKTVVKISLGFATILVVIKKMSNFYIKRKEEIMIDSDNIPEKTILSDNMIKSIEEDKNLATQMGSIHAEGLSAEQIMILKQWLSDKSKKSITAYKTIPFAFWIFIGAATTLILKQSIIHHILAFLRT</sequence>
<feature type="transmembrane region" description="Helical" evidence="1">
    <location>
        <begin position="271"/>
        <end position="290"/>
    </location>
</feature>
<accession>A0A1F7GUR8</accession>
<keyword evidence="1" id="KW-1133">Transmembrane helix</keyword>
<dbReference type="AlphaFoldDB" id="A0A1F7GUR8"/>
<evidence type="ECO:0008006" key="4">
    <source>
        <dbReference type="Google" id="ProtNLM"/>
    </source>
</evidence>
<feature type="transmembrane region" description="Helical" evidence="1">
    <location>
        <begin position="34"/>
        <end position="58"/>
    </location>
</feature>
<feature type="transmembrane region" description="Helical" evidence="1">
    <location>
        <begin position="104"/>
        <end position="124"/>
    </location>
</feature>
<feature type="transmembrane region" description="Helical" evidence="1">
    <location>
        <begin position="130"/>
        <end position="151"/>
    </location>
</feature>
<evidence type="ECO:0000256" key="1">
    <source>
        <dbReference type="SAM" id="Phobius"/>
    </source>
</evidence>
<feature type="transmembrane region" description="Helical" evidence="1">
    <location>
        <begin position="6"/>
        <end position="22"/>
    </location>
</feature>
<feature type="transmembrane region" description="Helical" evidence="1">
    <location>
        <begin position="245"/>
        <end position="265"/>
    </location>
</feature>
<keyword evidence="1" id="KW-0472">Membrane</keyword>
<feature type="transmembrane region" description="Helical" evidence="1">
    <location>
        <begin position="188"/>
        <end position="208"/>
    </location>
</feature>
<dbReference type="EMBL" id="MFZM01000035">
    <property type="protein sequence ID" value="OGK22738.1"/>
    <property type="molecule type" value="Genomic_DNA"/>
</dbReference>
<feature type="transmembrane region" description="Helical" evidence="1">
    <location>
        <begin position="371"/>
        <end position="394"/>
    </location>
</feature>
<name>A0A1F7GUR8_9BACT</name>